<evidence type="ECO:0000313" key="1">
    <source>
        <dbReference type="EMBL" id="MCC2220248.1"/>
    </source>
</evidence>
<reference evidence="1 2" key="1">
    <citation type="submission" date="2021-10" db="EMBL/GenBank/DDBJ databases">
        <title>Anaerobic single-cell dispensing facilitates the cultivation of human gut bacteria.</title>
        <authorList>
            <person name="Afrizal A."/>
        </authorList>
    </citation>
    <scope>NUCLEOTIDE SEQUENCE [LARGE SCALE GENOMIC DNA]</scope>
    <source>
        <strain evidence="1 2">CLA-AA-H224</strain>
    </source>
</reference>
<dbReference type="Proteomes" id="UP001198200">
    <property type="component" value="Unassembled WGS sequence"/>
</dbReference>
<keyword evidence="2" id="KW-1185">Reference proteome</keyword>
<organism evidence="1 2">
    <name type="scientific">Anthropogastromicrobium aceti</name>
    <dbReference type="NCBI Taxonomy" id="2981768"/>
    <lineage>
        <taxon>Bacteria</taxon>
        <taxon>Bacillati</taxon>
        <taxon>Bacillota</taxon>
        <taxon>Clostridia</taxon>
        <taxon>Lachnospirales</taxon>
        <taxon>Lachnospiraceae</taxon>
        <taxon>Anthropogastromicrobium</taxon>
    </lineage>
</organism>
<dbReference type="EMBL" id="JAJEQN010000002">
    <property type="protein sequence ID" value="MCC2220248.1"/>
    <property type="molecule type" value="Genomic_DNA"/>
</dbReference>
<gene>
    <name evidence="1" type="ORF">LKD48_01125</name>
</gene>
<accession>A0AAE3E113</accession>
<evidence type="ECO:0000313" key="2">
    <source>
        <dbReference type="Proteomes" id="UP001198200"/>
    </source>
</evidence>
<proteinExistence type="predicted"/>
<name>A0AAE3E113_9FIRM</name>
<comment type="caution">
    <text evidence="1">The sequence shown here is derived from an EMBL/GenBank/DDBJ whole genome shotgun (WGS) entry which is preliminary data.</text>
</comment>
<dbReference type="AlphaFoldDB" id="A0AAE3E113"/>
<protein>
    <submittedName>
        <fullName evidence="1">Uncharacterized protein</fullName>
    </submittedName>
</protein>
<dbReference type="RefSeq" id="WP_066558094.1">
    <property type="nucleotide sequence ID" value="NZ_JAJEQN010000002.1"/>
</dbReference>
<sequence length="137" mass="15712">MFAAKMIELDEKLRHLHERIDDGEHEDITALMGELNALTEEYNLEQDAIRYRLKECKVPKIQALISMYNDVQERMHNAAESDPEATWNENAENTALLAEYALDFAILAADRALLLSLKAIQEQKEASKIELQQNNLV</sequence>